<reference evidence="2 3" key="1">
    <citation type="submission" date="2020-03" db="EMBL/GenBank/DDBJ databases">
        <title>Tamlana sp. nov, isolated from XXX.</title>
        <authorList>
            <person name="Cao W.R."/>
        </authorList>
    </citation>
    <scope>NUCLEOTIDE SEQUENCE [LARGE SCALE GENOMIC DNA]</scope>
    <source>
        <strain evidence="2 3">HST1-43</strain>
    </source>
</reference>
<accession>A0ABX1DFZ6</accession>
<evidence type="ECO:0000313" key="3">
    <source>
        <dbReference type="Proteomes" id="UP000760545"/>
    </source>
</evidence>
<dbReference type="Pfam" id="PF10988">
    <property type="entry name" value="DUF2807"/>
    <property type="match status" value="1"/>
</dbReference>
<sequence length="248" mass="27606">MKKIIYIFCVFLLFSCDSGNTGDCFQTLGKIIQIEVPLPSFEKILVNRDVELVITQGAEQKVIIETGKNLMNDVVAEVIENRLVLTNNNSCNYIRDYGITKVFVTAPNLTEIRSSTQYDISSNGVLTYPSLTLFSEDFGAPDTFNVGDFRLNLNNENLTVVFNNLSVCYVKGETENLSINFAAGNARFEGRNLTAQKVNVNNRSSNDMVVNPQQELTGVIRGVGNVISVNQPPLINVDELYKGRLIFE</sequence>
<comment type="caution">
    <text evidence="2">The sequence shown here is derived from an EMBL/GenBank/DDBJ whole genome shotgun (WGS) entry which is preliminary data.</text>
</comment>
<evidence type="ECO:0000313" key="2">
    <source>
        <dbReference type="EMBL" id="NJX15918.1"/>
    </source>
</evidence>
<dbReference type="EMBL" id="JAAVJS010000013">
    <property type="protein sequence ID" value="NJX15918.1"/>
    <property type="molecule type" value="Genomic_DNA"/>
</dbReference>
<evidence type="ECO:0000259" key="1">
    <source>
        <dbReference type="Pfam" id="PF10988"/>
    </source>
</evidence>
<feature type="domain" description="Putative auto-transporter adhesin head GIN" evidence="1">
    <location>
        <begin position="41"/>
        <end position="232"/>
    </location>
</feature>
<dbReference type="InterPro" id="IPR021255">
    <property type="entry name" value="DUF2807"/>
</dbReference>
<keyword evidence="3" id="KW-1185">Reference proteome</keyword>
<name>A0ABX1DFZ6_9FLAO</name>
<gene>
    <name evidence="2" type="ORF">HC176_10500</name>
</gene>
<dbReference type="PROSITE" id="PS51257">
    <property type="entry name" value="PROKAR_LIPOPROTEIN"/>
    <property type="match status" value="1"/>
</dbReference>
<dbReference type="RefSeq" id="WP_167918215.1">
    <property type="nucleotide sequence ID" value="NZ_JAAVJS010000013.1"/>
</dbReference>
<dbReference type="Proteomes" id="UP000760545">
    <property type="component" value="Unassembled WGS sequence"/>
</dbReference>
<dbReference type="Gene3D" id="2.160.20.120">
    <property type="match status" value="1"/>
</dbReference>
<proteinExistence type="predicted"/>
<protein>
    <submittedName>
        <fullName evidence="2">DUF2807 domain-containing protein</fullName>
    </submittedName>
</protein>
<organism evidence="2 3">
    <name type="scientific">Tamlana crocina</name>
    <dbReference type="NCBI Taxonomy" id="393006"/>
    <lineage>
        <taxon>Bacteria</taxon>
        <taxon>Pseudomonadati</taxon>
        <taxon>Bacteroidota</taxon>
        <taxon>Flavobacteriia</taxon>
        <taxon>Flavobacteriales</taxon>
        <taxon>Flavobacteriaceae</taxon>
        <taxon>Tamlana</taxon>
    </lineage>
</organism>